<dbReference type="KEGG" id="nnu:104607596"/>
<evidence type="ECO:0000313" key="2">
    <source>
        <dbReference type="RefSeq" id="XP_010271566.1"/>
    </source>
</evidence>
<dbReference type="InterPro" id="IPR039923">
    <property type="entry name" value="Protodermal_1"/>
</dbReference>
<dbReference type="PANTHER" id="PTHR33210:SF24">
    <property type="entry name" value="POLLEN OLE E 1 ALLERGEN AND EXTENSIN FAMILY PROTEIN"/>
    <property type="match status" value="1"/>
</dbReference>
<dbReference type="RefSeq" id="XP_010271566.1">
    <property type="nucleotide sequence ID" value="XM_010273264.2"/>
</dbReference>
<dbReference type="eggNOG" id="ENOG502QWKA">
    <property type="taxonomic scope" value="Eukaryota"/>
</dbReference>
<dbReference type="Proteomes" id="UP000189703">
    <property type="component" value="Unplaced"/>
</dbReference>
<dbReference type="OrthoDB" id="1909008at2759"/>
<dbReference type="PANTHER" id="PTHR33210">
    <property type="entry name" value="PROTODERMAL FACTOR 1"/>
    <property type="match status" value="1"/>
</dbReference>
<dbReference type="OMA" id="KCYWRAV"/>
<dbReference type="AlphaFoldDB" id="A0A1U8AXW7"/>
<gene>
    <name evidence="2" type="primary">LOC104607596</name>
</gene>
<dbReference type="FunCoup" id="A0A1U8AXW7">
    <property type="interactions" value="251"/>
</dbReference>
<reference evidence="2" key="1">
    <citation type="submission" date="2025-08" db="UniProtKB">
        <authorList>
            <consortium name="RefSeq"/>
        </authorList>
    </citation>
    <scope>IDENTIFICATION</scope>
</reference>
<dbReference type="STRING" id="4432.A0A1U8AXW7"/>
<evidence type="ECO:0000313" key="1">
    <source>
        <dbReference type="Proteomes" id="UP000189703"/>
    </source>
</evidence>
<protein>
    <submittedName>
        <fullName evidence="2">Uncharacterized protein LOC104607596</fullName>
    </submittedName>
</protein>
<dbReference type="GeneID" id="104607596"/>
<dbReference type="Pfam" id="PF01190">
    <property type="entry name" value="Pollen_Ole_e_1"/>
    <property type="match status" value="1"/>
</dbReference>
<accession>A0A1U8AXW7</accession>
<proteinExistence type="predicted"/>
<organism evidence="1 2">
    <name type="scientific">Nelumbo nucifera</name>
    <name type="common">Sacred lotus</name>
    <dbReference type="NCBI Taxonomy" id="4432"/>
    <lineage>
        <taxon>Eukaryota</taxon>
        <taxon>Viridiplantae</taxon>
        <taxon>Streptophyta</taxon>
        <taxon>Embryophyta</taxon>
        <taxon>Tracheophyta</taxon>
        <taxon>Spermatophyta</taxon>
        <taxon>Magnoliopsida</taxon>
        <taxon>Proteales</taxon>
        <taxon>Nelumbonaceae</taxon>
        <taxon>Nelumbo</taxon>
    </lineage>
</organism>
<keyword evidence="1" id="KW-1185">Reference proteome</keyword>
<name>A0A1U8AXW7_NELNU</name>
<sequence length="307" mass="33806">MDSLQKLFLSTLLLLVASVGETLGDAMVTGTVFCDQCRDGEKSLFDYPLYGVKVTVVCGGSNGQATMWKEETTNWFGNYAMRFEGTPDLSGCYAQVSNSGQDSPTGCAASAGPARNLRLMFRMFDMELYTVDSLLSQPAQPMSFCPKSANPVPVPVVPRTPPVVTLPSPPSARFPPMPHIPFFQASACPSQNWMMPQYQCYWKVVEPDTKVAVAFGLIAARKYGTDMTLRQGLQGKGDPYRTLLREGTAALLNSYNSIRFTYHTLEVISHMNWALMGSPREVLLTALRFKRANSGFGRVPCDFTPCK</sequence>